<sequence>MPQMSPSMWLFIMISMNMIFIISMFKLYYLTMNFKIYKTICYYFPKPKKYPFKWN</sequence>
<evidence type="ECO:0000313" key="2">
    <source>
        <dbReference type="EMBL" id="ALD88446.1"/>
    </source>
</evidence>
<name>A0A0M3SUC0_9HYME</name>
<evidence type="ECO:0000256" key="1">
    <source>
        <dbReference type="SAM" id="Phobius"/>
    </source>
</evidence>
<proteinExistence type="predicted"/>
<keyword evidence="2" id="KW-0496">Mitochondrion</keyword>
<protein>
    <submittedName>
        <fullName evidence="2">ATP synthase F0 subunit 8</fullName>
    </submittedName>
</protein>
<geneLocation type="mitochondrion" evidence="2"/>
<keyword evidence="1" id="KW-0472">Membrane</keyword>
<gene>
    <name evidence="2" type="primary">ATP8</name>
</gene>
<feature type="transmembrane region" description="Helical" evidence="1">
    <location>
        <begin position="6"/>
        <end position="29"/>
    </location>
</feature>
<dbReference type="AlphaFoldDB" id="A0A0M3SUC0"/>
<keyword evidence="1" id="KW-1133">Transmembrane helix</keyword>
<dbReference type="EMBL" id="KT223644">
    <property type="protein sequence ID" value="ALD88446.1"/>
    <property type="molecule type" value="Genomic_DNA"/>
</dbReference>
<accession>A0A0M3SUC0</accession>
<keyword evidence="1" id="KW-0812">Transmembrane</keyword>
<organism evidence="2">
    <name type="scientific">Megachile sculpturalis</name>
    <dbReference type="NCBI Taxonomy" id="1004196"/>
    <lineage>
        <taxon>Eukaryota</taxon>
        <taxon>Metazoa</taxon>
        <taxon>Ecdysozoa</taxon>
        <taxon>Arthropoda</taxon>
        <taxon>Hexapoda</taxon>
        <taxon>Insecta</taxon>
        <taxon>Pterygota</taxon>
        <taxon>Neoptera</taxon>
        <taxon>Endopterygota</taxon>
        <taxon>Hymenoptera</taxon>
        <taxon>Apocrita</taxon>
        <taxon>Aculeata</taxon>
        <taxon>Apoidea</taxon>
        <taxon>Anthophila</taxon>
        <taxon>Megachilidae</taxon>
        <taxon>Megachilinae</taxon>
        <taxon>Megachile</taxon>
    </lineage>
</organism>
<reference evidence="2" key="1">
    <citation type="submission" date="2015-06" db="EMBL/GenBank/DDBJ databases">
        <title>Sequencing and characterization of the Megachile sculpturalis (Hymenoptera: Megachilidae) mitochondrial genome.</title>
        <authorList>
            <person name="Su J.T."/>
            <person name="Zhang Y."/>
            <person name="Gu P."/>
            <person name="He B."/>
            <person name="Huang Y.D."/>
        </authorList>
    </citation>
    <scope>NUCLEOTIDE SEQUENCE</scope>
</reference>